<dbReference type="RefSeq" id="WP_124879084.1">
    <property type="nucleotide sequence ID" value="NZ_RQJO01000015.1"/>
</dbReference>
<dbReference type="Proteomes" id="UP000271925">
    <property type="component" value="Unassembled WGS sequence"/>
</dbReference>
<evidence type="ECO:0000313" key="4">
    <source>
        <dbReference type="Proteomes" id="UP000271925"/>
    </source>
</evidence>
<feature type="domain" description="Thioredoxin" evidence="2">
    <location>
        <begin position="104"/>
        <end position="242"/>
    </location>
</feature>
<name>A0A3P1BDJ2_9BACT</name>
<evidence type="ECO:0000313" key="3">
    <source>
        <dbReference type="EMBL" id="RRA99170.1"/>
    </source>
</evidence>
<protein>
    <recommendedName>
        <fullName evidence="2">Thioredoxin domain-containing protein</fullName>
    </recommendedName>
</protein>
<dbReference type="Pfam" id="PF00578">
    <property type="entry name" value="AhpC-TSA"/>
    <property type="match status" value="1"/>
</dbReference>
<dbReference type="SUPFAM" id="SSF52833">
    <property type="entry name" value="Thioredoxin-like"/>
    <property type="match status" value="1"/>
</dbReference>
<sequence length="242" mass="27724">MRYPFLFILSICIYHASLAQPITIEQTGIRQEMRINENTVIFDKATGKRISDQQYRRLTKDDPFGYHLERVYDEYGQTSAYKIRPATPEERETHSFRPTAEGRPKVGETIPLFVMKGLDGKVYRSTDLQGRVVVLSFWISLKKPFWGVNQAKSYADILKPYQSDTGPVSLGIFAESKESLDEFMARESLPFIPIPDSYGFNGKFHVTNMPAFIVIDRTGKVAAYMDGPDYEELKNVLQKISK</sequence>
<evidence type="ECO:0000259" key="2">
    <source>
        <dbReference type="PROSITE" id="PS51352"/>
    </source>
</evidence>
<dbReference type="GO" id="GO:0016209">
    <property type="term" value="F:antioxidant activity"/>
    <property type="evidence" value="ECO:0007669"/>
    <property type="project" value="InterPro"/>
</dbReference>
<organism evidence="3 4">
    <name type="scientific">Larkinella rosea</name>
    <dbReference type="NCBI Taxonomy" id="2025312"/>
    <lineage>
        <taxon>Bacteria</taxon>
        <taxon>Pseudomonadati</taxon>
        <taxon>Bacteroidota</taxon>
        <taxon>Cytophagia</taxon>
        <taxon>Cytophagales</taxon>
        <taxon>Spirosomataceae</taxon>
        <taxon>Larkinella</taxon>
    </lineage>
</organism>
<dbReference type="InterPro" id="IPR050553">
    <property type="entry name" value="Thioredoxin_ResA/DsbE_sf"/>
</dbReference>
<dbReference type="GO" id="GO:0016491">
    <property type="term" value="F:oxidoreductase activity"/>
    <property type="evidence" value="ECO:0007669"/>
    <property type="project" value="InterPro"/>
</dbReference>
<feature type="chain" id="PRO_5018005499" description="Thioredoxin domain-containing protein" evidence="1">
    <location>
        <begin position="20"/>
        <end position="242"/>
    </location>
</feature>
<dbReference type="Gene3D" id="3.40.30.10">
    <property type="entry name" value="Glutaredoxin"/>
    <property type="match status" value="1"/>
</dbReference>
<accession>A0A3P1BDJ2</accession>
<keyword evidence="4" id="KW-1185">Reference proteome</keyword>
<reference evidence="3 4" key="1">
    <citation type="submission" date="2018-11" db="EMBL/GenBank/DDBJ databases">
        <authorList>
            <person name="Zhou Z."/>
            <person name="Wang G."/>
        </authorList>
    </citation>
    <scope>NUCLEOTIDE SEQUENCE [LARGE SCALE GENOMIC DNA]</scope>
    <source>
        <strain evidence="3 4">KCTC52004</strain>
    </source>
</reference>
<dbReference type="PANTHER" id="PTHR42852">
    <property type="entry name" value="THIOL:DISULFIDE INTERCHANGE PROTEIN DSBE"/>
    <property type="match status" value="1"/>
</dbReference>
<evidence type="ECO:0000256" key="1">
    <source>
        <dbReference type="SAM" id="SignalP"/>
    </source>
</evidence>
<dbReference type="InterPro" id="IPR036249">
    <property type="entry name" value="Thioredoxin-like_sf"/>
</dbReference>
<dbReference type="OrthoDB" id="944558at2"/>
<proteinExistence type="predicted"/>
<dbReference type="InterPro" id="IPR000866">
    <property type="entry name" value="AhpC/TSA"/>
</dbReference>
<dbReference type="AlphaFoldDB" id="A0A3P1BDJ2"/>
<dbReference type="InterPro" id="IPR013766">
    <property type="entry name" value="Thioredoxin_domain"/>
</dbReference>
<dbReference type="PROSITE" id="PS51352">
    <property type="entry name" value="THIOREDOXIN_2"/>
    <property type="match status" value="1"/>
</dbReference>
<dbReference type="EMBL" id="RQJO01000015">
    <property type="protein sequence ID" value="RRA99170.1"/>
    <property type="molecule type" value="Genomic_DNA"/>
</dbReference>
<feature type="signal peptide" evidence="1">
    <location>
        <begin position="1"/>
        <end position="19"/>
    </location>
</feature>
<keyword evidence="1" id="KW-0732">Signal</keyword>
<comment type="caution">
    <text evidence="3">The sequence shown here is derived from an EMBL/GenBank/DDBJ whole genome shotgun (WGS) entry which is preliminary data.</text>
</comment>
<dbReference type="PANTHER" id="PTHR42852:SF17">
    <property type="entry name" value="THIOREDOXIN-LIKE PROTEIN HI_1115"/>
    <property type="match status" value="1"/>
</dbReference>
<gene>
    <name evidence="3" type="ORF">EHT25_29835</name>
</gene>